<evidence type="ECO:0000313" key="1">
    <source>
        <dbReference type="EMBL" id="CAK5268381.1"/>
    </source>
</evidence>
<sequence length="295" mass="33664">MVGSPTSIESHKASVERMQNSSRTKMMVIYLIQYAGATRKRVFMEERSVSRKSPTGPSPHFRRFGAQVRGLEAMRAGRRSCHSSAGATRGESCWHPLGYSPSRRSASPRAAPSDEQWRRVRFIFRTHHIVRQPGPAPASFAAADVNHKCIVRRPHALQCERRIRLVRGCRVSQIVIHLRERGGRHTEEIDSDFWRPVSSRGGILVSGWRQSGEYQEESERNPRQRNIPCVGEPRFDLEGDFEESRPSTAYFDHPQPWHVITWILRSGWNCRWENCVSSSARGSYCGTSGEHVARD</sequence>
<dbReference type="AlphaFoldDB" id="A0AAD2H384"/>
<reference evidence="1" key="1">
    <citation type="submission" date="2023-11" db="EMBL/GenBank/DDBJ databases">
        <authorList>
            <person name="De Vega J J."/>
            <person name="De Vega J J."/>
        </authorList>
    </citation>
    <scope>NUCLEOTIDE SEQUENCE</scope>
</reference>
<dbReference type="EMBL" id="CAVNYO010000138">
    <property type="protein sequence ID" value="CAK5268381.1"/>
    <property type="molecule type" value="Genomic_DNA"/>
</dbReference>
<organism evidence="1 2">
    <name type="scientific">Mycena citricolor</name>
    <dbReference type="NCBI Taxonomy" id="2018698"/>
    <lineage>
        <taxon>Eukaryota</taxon>
        <taxon>Fungi</taxon>
        <taxon>Dikarya</taxon>
        <taxon>Basidiomycota</taxon>
        <taxon>Agaricomycotina</taxon>
        <taxon>Agaricomycetes</taxon>
        <taxon>Agaricomycetidae</taxon>
        <taxon>Agaricales</taxon>
        <taxon>Marasmiineae</taxon>
        <taxon>Mycenaceae</taxon>
        <taxon>Mycena</taxon>
    </lineage>
</organism>
<accession>A0AAD2H384</accession>
<evidence type="ECO:0000313" key="2">
    <source>
        <dbReference type="Proteomes" id="UP001295794"/>
    </source>
</evidence>
<proteinExistence type="predicted"/>
<gene>
    <name evidence="1" type="ORF">MYCIT1_LOCUS11563</name>
</gene>
<comment type="caution">
    <text evidence="1">The sequence shown here is derived from an EMBL/GenBank/DDBJ whole genome shotgun (WGS) entry which is preliminary data.</text>
</comment>
<dbReference type="Proteomes" id="UP001295794">
    <property type="component" value="Unassembled WGS sequence"/>
</dbReference>
<name>A0AAD2H384_9AGAR</name>
<protein>
    <submittedName>
        <fullName evidence="1">Uncharacterized protein</fullName>
    </submittedName>
</protein>
<keyword evidence="2" id="KW-1185">Reference proteome</keyword>